<dbReference type="OrthoDB" id="244732at2"/>
<sequence precursor="true">MIAIARLAIVAAVMLLAATAQADDWKRFRGQGGASAGQVELPSDWSVETGENISWQADLPGKGVSCPIVVGGRVVVTASGGLDETRLYVLAYDSRTGAPLWRRQFWATGRTNCHDTSAVAANTPSTDGQRIFALYSSNDLVCVDLDGNVQWIRSLTEDHPGVGNDIGMASSTAVLGGVVVVQCECQQNSFAAGYDAKTGEQLWQQERPSQANWASPVAMHGPAGKPCVLLQSGRRLTMVDIKSGEQLWDETINCATISSATVADGRLYVPADGLLMVDPTKPELDVVWKETALGPGSPSPVVADGSLYIINGAGVMTCADAESGQRKWKTRLAGSFWATPVCSAGRLICINSKGDAFVVSAADGEVLSKPKLGADISATPAVADGGMFVRSNSKLWKIAPLQQASLPAAPTRIE</sequence>
<feature type="signal peptide" evidence="1">
    <location>
        <begin position="1"/>
        <end position="22"/>
    </location>
</feature>
<reference evidence="3 4" key="1">
    <citation type="submission" date="2019-02" db="EMBL/GenBank/DDBJ databases">
        <title>Deep-cultivation of Planctomycetes and their phenomic and genomic characterization uncovers novel biology.</title>
        <authorList>
            <person name="Wiegand S."/>
            <person name="Jogler M."/>
            <person name="Boedeker C."/>
            <person name="Pinto D."/>
            <person name="Vollmers J."/>
            <person name="Rivas-Marin E."/>
            <person name="Kohn T."/>
            <person name="Peeters S.H."/>
            <person name="Heuer A."/>
            <person name="Rast P."/>
            <person name="Oberbeckmann S."/>
            <person name="Bunk B."/>
            <person name="Jeske O."/>
            <person name="Meyerdierks A."/>
            <person name="Storesund J.E."/>
            <person name="Kallscheuer N."/>
            <person name="Luecker S."/>
            <person name="Lage O.M."/>
            <person name="Pohl T."/>
            <person name="Merkel B.J."/>
            <person name="Hornburger P."/>
            <person name="Mueller R.-W."/>
            <person name="Bruemmer F."/>
            <person name="Labrenz M."/>
            <person name="Spormann A.M."/>
            <person name="Op Den Camp H."/>
            <person name="Overmann J."/>
            <person name="Amann R."/>
            <person name="Jetten M.S.M."/>
            <person name="Mascher T."/>
            <person name="Medema M.H."/>
            <person name="Devos D.P."/>
            <person name="Kaster A.-K."/>
            <person name="Ovreas L."/>
            <person name="Rohde M."/>
            <person name="Galperin M.Y."/>
            <person name="Jogler C."/>
        </authorList>
    </citation>
    <scope>NUCLEOTIDE SEQUENCE [LARGE SCALE GENOMIC DNA]</scope>
    <source>
        <strain evidence="3 4">Pla123a</strain>
    </source>
</reference>
<feature type="domain" description="Pyrrolo-quinoline quinone repeat" evidence="2">
    <location>
        <begin position="89"/>
        <end position="259"/>
    </location>
</feature>
<dbReference type="Proteomes" id="UP000318478">
    <property type="component" value="Unassembled WGS sequence"/>
</dbReference>
<proteinExistence type="predicted"/>
<dbReference type="GO" id="GO:0004674">
    <property type="term" value="F:protein serine/threonine kinase activity"/>
    <property type="evidence" value="ECO:0007669"/>
    <property type="project" value="UniProtKB-EC"/>
</dbReference>
<comment type="caution">
    <text evidence="3">The sequence shown here is derived from an EMBL/GenBank/DDBJ whole genome shotgun (WGS) entry which is preliminary data.</text>
</comment>
<evidence type="ECO:0000313" key="3">
    <source>
        <dbReference type="EMBL" id="TWT75890.1"/>
    </source>
</evidence>
<dbReference type="InterPro" id="IPR015943">
    <property type="entry name" value="WD40/YVTN_repeat-like_dom_sf"/>
</dbReference>
<dbReference type="InterPro" id="IPR018391">
    <property type="entry name" value="PQQ_b-propeller_rpt"/>
</dbReference>
<keyword evidence="3" id="KW-0808">Transferase</keyword>
<keyword evidence="1" id="KW-0732">Signal</keyword>
<feature type="chain" id="PRO_5023076640" evidence="1">
    <location>
        <begin position="23"/>
        <end position="414"/>
    </location>
</feature>
<keyword evidence="3" id="KW-0418">Kinase</keyword>
<organism evidence="3 4">
    <name type="scientific">Posidoniimonas polymericola</name>
    <dbReference type="NCBI Taxonomy" id="2528002"/>
    <lineage>
        <taxon>Bacteria</taxon>
        <taxon>Pseudomonadati</taxon>
        <taxon>Planctomycetota</taxon>
        <taxon>Planctomycetia</taxon>
        <taxon>Pirellulales</taxon>
        <taxon>Lacipirellulaceae</taxon>
        <taxon>Posidoniimonas</taxon>
    </lineage>
</organism>
<dbReference type="InterPro" id="IPR011047">
    <property type="entry name" value="Quinoprotein_ADH-like_sf"/>
</dbReference>
<gene>
    <name evidence="3" type="primary">afsK_3</name>
    <name evidence="3" type="ORF">Pla123a_26740</name>
</gene>
<evidence type="ECO:0000313" key="4">
    <source>
        <dbReference type="Proteomes" id="UP000318478"/>
    </source>
</evidence>
<accession>A0A5C5YM25</accession>
<evidence type="ECO:0000259" key="2">
    <source>
        <dbReference type="Pfam" id="PF13360"/>
    </source>
</evidence>
<dbReference type="Gene3D" id="2.130.10.10">
    <property type="entry name" value="YVTN repeat-like/Quinoprotein amine dehydrogenase"/>
    <property type="match status" value="2"/>
</dbReference>
<dbReference type="RefSeq" id="WP_146587677.1">
    <property type="nucleotide sequence ID" value="NZ_SJPO01000006.1"/>
</dbReference>
<protein>
    <submittedName>
        <fullName evidence="3">Serine/threonine-protein kinase AfsK</fullName>
        <ecNumber evidence="3">2.7.11.1</ecNumber>
    </submittedName>
</protein>
<dbReference type="EC" id="2.7.11.1" evidence="3"/>
<feature type="domain" description="Pyrrolo-quinoline quinone repeat" evidence="2">
    <location>
        <begin position="286"/>
        <end position="366"/>
    </location>
</feature>
<name>A0A5C5YM25_9BACT</name>
<dbReference type="InterPro" id="IPR002372">
    <property type="entry name" value="PQQ_rpt_dom"/>
</dbReference>
<dbReference type="AlphaFoldDB" id="A0A5C5YM25"/>
<dbReference type="EMBL" id="SJPO01000006">
    <property type="protein sequence ID" value="TWT75890.1"/>
    <property type="molecule type" value="Genomic_DNA"/>
</dbReference>
<evidence type="ECO:0000256" key="1">
    <source>
        <dbReference type="SAM" id="SignalP"/>
    </source>
</evidence>
<dbReference type="SMART" id="SM00564">
    <property type="entry name" value="PQQ"/>
    <property type="match status" value="2"/>
</dbReference>
<dbReference type="PANTHER" id="PTHR34512">
    <property type="entry name" value="CELL SURFACE PROTEIN"/>
    <property type="match status" value="1"/>
</dbReference>
<dbReference type="Pfam" id="PF13360">
    <property type="entry name" value="PQQ_2"/>
    <property type="match status" value="2"/>
</dbReference>
<dbReference type="PANTHER" id="PTHR34512:SF30">
    <property type="entry name" value="OUTER MEMBRANE PROTEIN ASSEMBLY FACTOR BAMB"/>
    <property type="match status" value="1"/>
</dbReference>
<keyword evidence="4" id="KW-1185">Reference proteome</keyword>
<dbReference type="SUPFAM" id="SSF50998">
    <property type="entry name" value="Quinoprotein alcohol dehydrogenase-like"/>
    <property type="match status" value="1"/>
</dbReference>